<evidence type="ECO:0000313" key="3">
    <source>
        <dbReference type="EMBL" id="GFS58755.1"/>
    </source>
</evidence>
<keyword evidence="4" id="KW-1185">Reference proteome</keyword>
<evidence type="ECO:0000313" key="4">
    <source>
        <dbReference type="Proteomes" id="UP000886998"/>
    </source>
</evidence>
<accession>A0A8X6ISU7</accession>
<gene>
    <name evidence="3" type="ORF">TNIN_215681</name>
</gene>
<feature type="signal peptide" evidence="2">
    <location>
        <begin position="1"/>
        <end position="20"/>
    </location>
</feature>
<dbReference type="EMBL" id="BMAV01027368">
    <property type="protein sequence ID" value="GFS58755.1"/>
    <property type="molecule type" value="Genomic_DNA"/>
</dbReference>
<dbReference type="Proteomes" id="UP000886998">
    <property type="component" value="Unassembled WGS sequence"/>
</dbReference>
<dbReference type="AlphaFoldDB" id="A0A8X6ISU7"/>
<evidence type="ECO:0000256" key="2">
    <source>
        <dbReference type="SAM" id="SignalP"/>
    </source>
</evidence>
<reference evidence="3" key="1">
    <citation type="submission" date="2020-08" db="EMBL/GenBank/DDBJ databases">
        <title>Multicomponent nature underlies the extraordinary mechanical properties of spider dragline silk.</title>
        <authorList>
            <person name="Kono N."/>
            <person name="Nakamura H."/>
            <person name="Mori M."/>
            <person name="Yoshida Y."/>
            <person name="Ohtoshi R."/>
            <person name="Malay A.D."/>
            <person name="Moran D.A.P."/>
            <person name="Tomita M."/>
            <person name="Numata K."/>
            <person name="Arakawa K."/>
        </authorList>
    </citation>
    <scope>NUCLEOTIDE SEQUENCE</scope>
</reference>
<organism evidence="3 4">
    <name type="scientific">Trichonephila inaurata madagascariensis</name>
    <dbReference type="NCBI Taxonomy" id="2747483"/>
    <lineage>
        <taxon>Eukaryota</taxon>
        <taxon>Metazoa</taxon>
        <taxon>Ecdysozoa</taxon>
        <taxon>Arthropoda</taxon>
        <taxon>Chelicerata</taxon>
        <taxon>Arachnida</taxon>
        <taxon>Araneae</taxon>
        <taxon>Araneomorphae</taxon>
        <taxon>Entelegynae</taxon>
        <taxon>Araneoidea</taxon>
        <taxon>Nephilidae</taxon>
        <taxon>Trichonephila</taxon>
        <taxon>Trichonephila inaurata</taxon>
    </lineage>
</organism>
<keyword evidence="2" id="KW-0732">Signal</keyword>
<feature type="region of interest" description="Disordered" evidence="1">
    <location>
        <begin position="45"/>
        <end position="73"/>
    </location>
</feature>
<evidence type="ECO:0000256" key="1">
    <source>
        <dbReference type="SAM" id="MobiDB-lite"/>
    </source>
</evidence>
<name>A0A8X6ISU7_9ARAC</name>
<comment type="caution">
    <text evidence="3">The sequence shown here is derived from an EMBL/GenBank/DDBJ whole genome shotgun (WGS) entry which is preliminary data.</text>
</comment>
<dbReference type="OrthoDB" id="6424876at2759"/>
<proteinExistence type="predicted"/>
<feature type="compositionally biased region" description="Basic residues" evidence="1">
    <location>
        <begin position="45"/>
        <end position="60"/>
    </location>
</feature>
<sequence>MKSFWKICLVLLSILAGVIGHHHHQGSNLAHILAAGLIVQMLSHHGHHKHHHHGHHHHESRHNPVYSHHQHQQYQYRTPEWGGQESRIRQDMFAGQGNPWAYGSQMNVGFPQAQFTEPTMAAYNAPAFYNHGHQAGMHPF</sequence>
<feature type="chain" id="PRO_5036477869" evidence="2">
    <location>
        <begin position="21"/>
        <end position="140"/>
    </location>
</feature>
<protein>
    <submittedName>
        <fullName evidence="3">Uncharacterized protein</fullName>
    </submittedName>
</protein>